<dbReference type="EMBL" id="CP021455">
    <property type="protein sequence ID" value="ARU06571.1"/>
    <property type="molecule type" value="Genomic_DNA"/>
</dbReference>
<dbReference type="InterPro" id="IPR023166">
    <property type="entry name" value="BaiN-like_dom_sf"/>
</dbReference>
<proteinExistence type="predicted"/>
<dbReference type="InterPro" id="IPR057661">
    <property type="entry name" value="RsdA/BaiN/AoA(So)_Rossmann"/>
</dbReference>
<feature type="domain" description="RsdA/BaiN/AoA(So)-like Rossmann fold-like" evidence="5">
    <location>
        <begin position="1"/>
        <end position="114"/>
    </location>
</feature>
<keyword evidence="3" id="KW-0274">FAD</keyword>
<dbReference type="OrthoDB" id="5288829at2"/>
<keyword evidence="2" id="KW-0285">Flavoprotein</keyword>
<feature type="compositionally biased region" description="Low complexity" evidence="4">
    <location>
        <begin position="254"/>
        <end position="265"/>
    </location>
</feature>
<gene>
    <name evidence="7" type="ORF">CCO03_01495</name>
</gene>
<feature type="domain" description="RsdA/BaiN/AoA(So)-like insert" evidence="6">
    <location>
        <begin position="275"/>
        <end position="417"/>
    </location>
</feature>
<evidence type="ECO:0000259" key="6">
    <source>
        <dbReference type="Pfam" id="PF22780"/>
    </source>
</evidence>
<organism evidence="7 8">
    <name type="scientific">Comamonas serinivorans</name>
    <dbReference type="NCBI Taxonomy" id="1082851"/>
    <lineage>
        <taxon>Bacteria</taxon>
        <taxon>Pseudomonadati</taxon>
        <taxon>Pseudomonadota</taxon>
        <taxon>Betaproteobacteria</taxon>
        <taxon>Burkholderiales</taxon>
        <taxon>Comamonadaceae</taxon>
        <taxon>Comamonas</taxon>
    </lineage>
</organism>
<keyword evidence="8" id="KW-1185">Reference proteome</keyword>
<dbReference type="PANTHER" id="PTHR42887:SF1">
    <property type="entry name" value="BLR3961 PROTEIN"/>
    <property type="match status" value="1"/>
</dbReference>
<dbReference type="Pfam" id="PF22780">
    <property type="entry name" value="HI0933_like_1st"/>
    <property type="match status" value="1"/>
</dbReference>
<sequence>MAADVLSRAGVAVQVFDASASAGRKFLLAGRGGLNLTHGEPLVPFMGRFRQGEGDEGAADAVAGWLRDFGPDAVRAWAAALGVETFVGSSGRVFPTEMKAAPLLRAWLLRLRQPQAGSGAADEPGAVPVRLFMRHRWVGWAPEGGANVAAGGPDAAAGNAFSPPGAGALCFDTPTGPVTVRPRATVLALGGASWPRLGSDGAWVPWLTQAGATVAPLVPANCGFDVAARGGPLLAKPFPAGSLLAGPSANAAAGQATSTATDTGSPAPGGWSPYLAERGAGQPLKNVVLSFTDSRGRRFERRGEFVLTATGVEGSLIYAASSLLRDEVARHGHATFHLNLLPTRTPAQVLAEVARPRGGRSLSSHLKGRLGLTAVHLALLHERLPPEALKDPQAVAQALVALPITVCAPRPVAEAISTAGGVRFEALTDDLALRSRPDVFCAGEMLDWEAPTGGYLLTAALASGVRAGHGVLRRLARDGRTG</sequence>
<evidence type="ECO:0000313" key="7">
    <source>
        <dbReference type="EMBL" id="ARU06571.1"/>
    </source>
</evidence>
<protein>
    <submittedName>
        <fullName evidence="7">Aminoacetone oxidase family FAD-binding enzyme</fullName>
    </submittedName>
</protein>
<dbReference type="InterPro" id="IPR055178">
    <property type="entry name" value="RsdA/BaiN/AoA(So)-like_dom"/>
</dbReference>
<evidence type="ECO:0000256" key="3">
    <source>
        <dbReference type="ARBA" id="ARBA00022827"/>
    </source>
</evidence>
<dbReference type="Pfam" id="PF03486">
    <property type="entry name" value="HI0933_like"/>
    <property type="match status" value="2"/>
</dbReference>
<feature type="region of interest" description="Disordered" evidence="4">
    <location>
        <begin position="254"/>
        <end position="276"/>
    </location>
</feature>
<dbReference type="SUPFAM" id="SSF51905">
    <property type="entry name" value="FAD/NAD(P)-binding domain"/>
    <property type="match status" value="1"/>
</dbReference>
<evidence type="ECO:0000256" key="1">
    <source>
        <dbReference type="ARBA" id="ARBA00001974"/>
    </source>
</evidence>
<dbReference type="Proteomes" id="UP000196138">
    <property type="component" value="Chromosome"/>
</dbReference>
<dbReference type="Gene3D" id="3.50.50.60">
    <property type="entry name" value="FAD/NAD(P)-binding domain"/>
    <property type="match status" value="3"/>
</dbReference>
<dbReference type="InterPro" id="IPR004792">
    <property type="entry name" value="BaiN-like"/>
</dbReference>
<evidence type="ECO:0000256" key="4">
    <source>
        <dbReference type="SAM" id="MobiDB-lite"/>
    </source>
</evidence>
<evidence type="ECO:0000256" key="2">
    <source>
        <dbReference type="ARBA" id="ARBA00022630"/>
    </source>
</evidence>
<dbReference type="PANTHER" id="PTHR42887">
    <property type="entry name" value="OS12G0638800 PROTEIN"/>
    <property type="match status" value="1"/>
</dbReference>
<reference evidence="7 8" key="1">
    <citation type="submission" date="2017-05" db="EMBL/GenBank/DDBJ databases">
        <authorList>
            <person name="Song R."/>
            <person name="Chenine A.L."/>
            <person name="Ruprecht R.M."/>
        </authorList>
    </citation>
    <scope>NUCLEOTIDE SEQUENCE [LARGE SCALE GENOMIC DNA]</scope>
    <source>
        <strain evidence="7 8">DSM 26136</strain>
    </source>
</reference>
<accession>A0A1Y0ET64</accession>
<dbReference type="AlphaFoldDB" id="A0A1Y0ET64"/>
<dbReference type="Gene3D" id="1.10.8.260">
    <property type="entry name" value="HI0933 insert domain-like"/>
    <property type="match status" value="1"/>
</dbReference>
<dbReference type="SUPFAM" id="SSF160996">
    <property type="entry name" value="HI0933 insert domain-like"/>
    <property type="match status" value="1"/>
</dbReference>
<name>A0A1Y0ET64_9BURK</name>
<comment type="cofactor">
    <cofactor evidence="1">
        <name>FAD</name>
        <dbReference type="ChEBI" id="CHEBI:57692"/>
    </cofactor>
</comment>
<dbReference type="Gene3D" id="2.40.30.10">
    <property type="entry name" value="Translation factors"/>
    <property type="match status" value="1"/>
</dbReference>
<dbReference type="RefSeq" id="WP_087283943.1">
    <property type="nucleotide sequence ID" value="NZ_CP021455.1"/>
</dbReference>
<evidence type="ECO:0000259" key="5">
    <source>
        <dbReference type="Pfam" id="PF03486"/>
    </source>
</evidence>
<evidence type="ECO:0000313" key="8">
    <source>
        <dbReference type="Proteomes" id="UP000196138"/>
    </source>
</evidence>
<feature type="domain" description="RsdA/BaiN/AoA(So)-like Rossmann fold-like" evidence="5">
    <location>
        <begin position="179"/>
        <end position="469"/>
    </location>
</feature>
<dbReference type="InterPro" id="IPR036188">
    <property type="entry name" value="FAD/NAD-bd_sf"/>
</dbReference>
<dbReference type="KEGG" id="cser:CCO03_01495"/>